<evidence type="ECO:0000313" key="2">
    <source>
        <dbReference type="Proteomes" id="UP001165296"/>
    </source>
</evidence>
<dbReference type="Proteomes" id="UP001165296">
    <property type="component" value="Unassembled WGS sequence"/>
</dbReference>
<evidence type="ECO:0000313" key="1">
    <source>
        <dbReference type="EMBL" id="MCB2409991.1"/>
    </source>
</evidence>
<proteinExistence type="predicted"/>
<gene>
    <name evidence="1" type="ORF">LGH74_18515</name>
</gene>
<accession>A0ABS8AVM6</accession>
<protein>
    <recommendedName>
        <fullName evidence="3">Baseplate protein J-like domain-containing protein</fullName>
    </recommendedName>
</protein>
<dbReference type="EMBL" id="JAJADR010000006">
    <property type="protein sequence ID" value="MCB2409991.1"/>
    <property type="molecule type" value="Genomic_DNA"/>
</dbReference>
<reference evidence="1" key="1">
    <citation type="submission" date="2021-10" db="EMBL/GenBank/DDBJ databases">
        <authorList>
            <person name="Dean J.D."/>
            <person name="Kim M.K."/>
            <person name="Newey C.N."/>
            <person name="Stoker T.S."/>
            <person name="Thompson D.W."/>
            <person name="Grose J.H."/>
        </authorList>
    </citation>
    <scope>NUCLEOTIDE SEQUENCE</scope>
    <source>
        <strain evidence="1">BT178</strain>
    </source>
</reference>
<evidence type="ECO:0008006" key="3">
    <source>
        <dbReference type="Google" id="ProtNLM"/>
    </source>
</evidence>
<organism evidence="1 2">
    <name type="scientific">Hymenobacter lucidus</name>
    <dbReference type="NCBI Taxonomy" id="2880930"/>
    <lineage>
        <taxon>Bacteria</taxon>
        <taxon>Pseudomonadati</taxon>
        <taxon>Bacteroidota</taxon>
        <taxon>Cytophagia</taxon>
        <taxon>Cytophagales</taxon>
        <taxon>Hymenobacteraceae</taxon>
        <taxon>Hymenobacter</taxon>
    </lineage>
</organism>
<sequence length="1038" mass="111222">MINDDQPAAQPALLTSANPARALSAVWHLTPPDTTPPQLLVDLRFDHHPYEGLCQLVANDGQHLVAVFTQPLDPASANDPANYTITQWNSTGGPGRAVNLPVLAVALSPDRHAVKLTVAELAQNPQSKGLLPTPITLTLGLIKTDDADRPLFFSGEAKLLYAPNAPVPPLATTPVGTRAALALQELGALRQPLAKGRRLAVATELLAQPLYWEPAQTTALLESWLKPIELYLAERAAGKAVVPLPNGSHTTALPLKELTITETPLVELAGRLVLAPPADAPATPAPVGSELDIPILPADMPDERLAALGQQLEQLLYRPGKHEIRVAVSPAKTEGARTLWGVRTEAGKCLGYELTEPRKPVVLVPTPFATPLQSATDVPLYAFQPATGIDFTRPAQHISFEQVDLNEWERLVIESFDQLTTPANEAAIRRLDELAGTKQGNTLRENKLRWAAVLKNRLRPVFAAEAATDSAAAREVFRQRLVAGPLGAMYSTKVLQFATKPTPPLPSDMVPYVLGEVSQVGPPDHSLSLAAVPLALAPAGPLLVFVESPAEDQGADRYKPTYFDLKLTYTGRLRELRPNGGQPAEYVTELRFLTPAGQQWANIPLTSDLALGHIPVLQHDFRTLSLISQEAQPAPDSLLRWTCQLVYRQDAHYPQERLTFRVAFNEAPGAPQPATPQVPAGVFAGLAQFRSVYPDLIPNLLPMLARLDATTDKQTATTGAVALGAFNAMVTRLVAALEAPAPGPDVAQPAPTGKDVYTFELRESTATIDAVEALVIRIGTPAPAGLPTPVVALEGYTTQVHEPAQEAGGTWYCFRDAEGRVLSAADSHALTQRLLTLPDLNVLAHQRVQVQVTATCNAELVPGQPSAPAFVYTTAPSSFPNVTPRPSDPAAEPLDIAALRPAADQTHTRRTLAGHLHELFDHLLPAQMPPALYLQLQCAYTYAIAPGLPPATLPVLLLPSTLLLIPPASPPPAAPDLTRLLDEVAASIAAWYQGARPDSAEGAFVFALSLFSGLGPQPVPLLQLPELVLKTEYVTDFA</sequence>
<dbReference type="RefSeq" id="WP_226177906.1">
    <property type="nucleotide sequence ID" value="NZ_JAJADR010000006.1"/>
</dbReference>
<keyword evidence="2" id="KW-1185">Reference proteome</keyword>
<name>A0ABS8AVM6_9BACT</name>
<comment type="caution">
    <text evidence="1">The sequence shown here is derived from an EMBL/GenBank/DDBJ whole genome shotgun (WGS) entry which is preliminary data.</text>
</comment>